<protein>
    <submittedName>
        <fullName evidence="8">Diguanylate cyclase</fullName>
        <ecNumber evidence="8">2.7.7.65</ecNumber>
    </submittedName>
</protein>
<evidence type="ECO:0000313" key="8">
    <source>
        <dbReference type="EMBL" id="MEF2967628.1"/>
    </source>
</evidence>
<dbReference type="PANTHER" id="PTHR45138:SF24">
    <property type="entry name" value="DIGUANYLATE CYCLASE DGCC-RELATED"/>
    <property type="match status" value="1"/>
</dbReference>
<name>A0ABU7VV50_9BACL</name>
<evidence type="ECO:0000256" key="2">
    <source>
        <dbReference type="ARBA" id="ARBA00022475"/>
    </source>
</evidence>
<dbReference type="EMBL" id="JAZHPZ010000009">
    <property type="protein sequence ID" value="MEF2967628.1"/>
    <property type="molecule type" value="Genomic_DNA"/>
</dbReference>
<dbReference type="InterPro" id="IPR050469">
    <property type="entry name" value="Diguanylate_Cyclase"/>
</dbReference>
<evidence type="ECO:0000256" key="3">
    <source>
        <dbReference type="ARBA" id="ARBA00022692"/>
    </source>
</evidence>
<dbReference type="CDD" id="cd01949">
    <property type="entry name" value="GGDEF"/>
    <property type="match status" value="1"/>
</dbReference>
<evidence type="ECO:0000256" key="1">
    <source>
        <dbReference type="ARBA" id="ARBA00004651"/>
    </source>
</evidence>
<feature type="domain" description="GGDEF" evidence="7">
    <location>
        <begin position="226"/>
        <end position="358"/>
    </location>
</feature>
<evidence type="ECO:0000256" key="6">
    <source>
        <dbReference type="SAM" id="Phobius"/>
    </source>
</evidence>
<evidence type="ECO:0000256" key="5">
    <source>
        <dbReference type="ARBA" id="ARBA00023136"/>
    </source>
</evidence>
<accession>A0ABU7VV50</accession>
<feature type="transmembrane region" description="Helical" evidence="6">
    <location>
        <begin position="69"/>
        <end position="94"/>
    </location>
</feature>
<keyword evidence="3 6" id="KW-0812">Transmembrane</keyword>
<dbReference type="GO" id="GO:0052621">
    <property type="term" value="F:diguanylate cyclase activity"/>
    <property type="evidence" value="ECO:0007669"/>
    <property type="project" value="UniProtKB-EC"/>
</dbReference>
<dbReference type="SMART" id="SM00267">
    <property type="entry name" value="GGDEF"/>
    <property type="match status" value="1"/>
</dbReference>
<keyword evidence="9" id="KW-1185">Reference proteome</keyword>
<dbReference type="InterPro" id="IPR029787">
    <property type="entry name" value="Nucleotide_cyclase"/>
</dbReference>
<comment type="caution">
    <text evidence="8">The sequence shown here is derived from an EMBL/GenBank/DDBJ whole genome shotgun (WGS) entry which is preliminary data.</text>
</comment>
<organism evidence="8 9">
    <name type="scientific">Paenibacillus haidiansis</name>
    <dbReference type="NCBI Taxonomy" id="1574488"/>
    <lineage>
        <taxon>Bacteria</taxon>
        <taxon>Bacillati</taxon>
        <taxon>Bacillota</taxon>
        <taxon>Bacilli</taxon>
        <taxon>Bacillales</taxon>
        <taxon>Paenibacillaceae</taxon>
        <taxon>Paenibacillus</taxon>
    </lineage>
</organism>
<dbReference type="EC" id="2.7.7.65" evidence="8"/>
<keyword evidence="5 6" id="KW-0472">Membrane</keyword>
<dbReference type="NCBIfam" id="TIGR00254">
    <property type="entry name" value="GGDEF"/>
    <property type="match status" value="1"/>
</dbReference>
<dbReference type="PROSITE" id="PS50887">
    <property type="entry name" value="GGDEF"/>
    <property type="match status" value="1"/>
</dbReference>
<keyword evidence="2" id="KW-1003">Cell membrane</keyword>
<feature type="transmembrane region" description="Helical" evidence="6">
    <location>
        <begin position="161"/>
        <end position="182"/>
    </location>
</feature>
<dbReference type="Proteomes" id="UP001306950">
    <property type="component" value="Unassembled WGS sequence"/>
</dbReference>
<feature type="transmembrane region" description="Helical" evidence="6">
    <location>
        <begin position="136"/>
        <end position="155"/>
    </location>
</feature>
<dbReference type="PANTHER" id="PTHR45138">
    <property type="entry name" value="REGULATORY COMPONENTS OF SENSORY TRANSDUCTION SYSTEM"/>
    <property type="match status" value="1"/>
</dbReference>
<evidence type="ECO:0000259" key="7">
    <source>
        <dbReference type="PROSITE" id="PS50887"/>
    </source>
</evidence>
<dbReference type="InterPro" id="IPR043128">
    <property type="entry name" value="Rev_trsase/Diguanyl_cyclase"/>
</dbReference>
<proteinExistence type="predicted"/>
<keyword evidence="4 6" id="KW-1133">Transmembrane helix</keyword>
<gene>
    <name evidence="8" type="ORF">V3851_17505</name>
</gene>
<feature type="transmembrane region" description="Helical" evidence="6">
    <location>
        <begin position="35"/>
        <end position="57"/>
    </location>
</feature>
<evidence type="ECO:0000313" key="9">
    <source>
        <dbReference type="Proteomes" id="UP001306950"/>
    </source>
</evidence>
<dbReference type="RefSeq" id="WP_331847847.1">
    <property type="nucleotide sequence ID" value="NZ_JAZHPZ010000009.1"/>
</dbReference>
<dbReference type="Pfam" id="PF07694">
    <property type="entry name" value="5TM-5TMR_LYT"/>
    <property type="match status" value="1"/>
</dbReference>
<evidence type="ECO:0000256" key="4">
    <source>
        <dbReference type="ARBA" id="ARBA00022989"/>
    </source>
</evidence>
<keyword evidence="8" id="KW-0808">Transferase</keyword>
<dbReference type="SUPFAM" id="SSF55073">
    <property type="entry name" value="Nucleotide cyclase"/>
    <property type="match status" value="1"/>
</dbReference>
<comment type="subcellular location">
    <subcellularLocation>
        <location evidence="1">Cell membrane</location>
        <topology evidence="1">Multi-pass membrane protein</topology>
    </subcellularLocation>
</comment>
<sequence>MLQGLINNFTLLTTFLFFGNMVWDKRQASRPNGNSGTGLILGLVLGLFGVGLMYYTFPINATVVADLRQLPILIAVSMGGWVPGVITTAIIFLYRLFLLNGLNMASVWGAANALGTLAIALSLLRGQHLSLRRWASALGLTAVLSMLIFTFILPGEKWGPIAVFGLVFIVGGSFTFIMLHYLKRSGESLRIMREAAHRDFLTGLFNLRAFEIMMEQKIAYSDRYRIPFSLLLVDIDHFKQVNDTHGHPAGDAVLSQVAAVLRDTFRPGDHIARKGGEEFTVIVDECGADKIGIVAERLRRNMEGTRFVLPDGKELKITISAGSATYPDVPRECLIERADRALYRAKASGRNRVCTASADEDE</sequence>
<feature type="transmembrane region" description="Helical" evidence="6">
    <location>
        <begin position="5"/>
        <end position="23"/>
    </location>
</feature>
<dbReference type="InterPro" id="IPR011620">
    <property type="entry name" value="Sig_transdc_His_kinase_LytS_TM"/>
</dbReference>
<feature type="transmembrane region" description="Helical" evidence="6">
    <location>
        <begin position="106"/>
        <end position="124"/>
    </location>
</feature>
<keyword evidence="8" id="KW-0548">Nucleotidyltransferase</keyword>
<dbReference type="Gene3D" id="3.30.70.270">
    <property type="match status" value="1"/>
</dbReference>
<reference evidence="8 9" key="1">
    <citation type="submission" date="2024-02" db="EMBL/GenBank/DDBJ databases">
        <title>A nitrogen-fixing paenibacillus bacterium.</title>
        <authorList>
            <person name="Zhang W.L."/>
            <person name="Chen S.F."/>
        </authorList>
    </citation>
    <scope>NUCLEOTIDE SEQUENCE [LARGE SCALE GENOMIC DNA]</scope>
    <source>
        <strain evidence="8 9">M1</strain>
    </source>
</reference>
<dbReference type="InterPro" id="IPR000160">
    <property type="entry name" value="GGDEF_dom"/>
</dbReference>
<dbReference type="Pfam" id="PF00990">
    <property type="entry name" value="GGDEF"/>
    <property type="match status" value="1"/>
</dbReference>